<proteinExistence type="predicted"/>
<evidence type="ECO:0000313" key="3">
    <source>
        <dbReference type="EMBL" id="KAF7260617.1"/>
    </source>
</evidence>
<dbReference type="GO" id="GO:0046983">
    <property type="term" value="F:protein dimerization activity"/>
    <property type="evidence" value="ECO:0007669"/>
    <property type="project" value="InterPro"/>
</dbReference>
<dbReference type="CDD" id="cd11390">
    <property type="entry name" value="bHLH_TS"/>
    <property type="match status" value="1"/>
</dbReference>
<feature type="domain" description="BHLH" evidence="2">
    <location>
        <begin position="209"/>
        <end position="261"/>
    </location>
</feature>
<dbReference type="AlphaFoldDB" id="A0A8S9ZB13"/>
<dbReference type="InterPro" id="IPR050283">
    <property type="entry name" value="E-box_TF_Regulators"/>
</dbReference>
<organism evidence="3 4">
    <name type="scientific">Paragonimus skrjabini miyazakii</name>
    <dbReference type="NCBI Taxonomy" id="59628"/>
    <lineage>
        <taxon>Eukaryota</taxon>
        <taxon>Metazoa</taxon>
        <taxon>Spiralia</taxon>
        <taxon>Lophotrochozoa</taxon>
        <taxon>Platyhelminthes</taxon>
        <taxon>Trematoda</taxon>
        <taxon>Digenea</taxon>
        <taxon>Plagiorchiida</taxon>
        <taxon>Troglotremata</taxon>
        <taxon>Troglotrematidae</taxon>
        <taxon>Paragonimus</taxon>
    </lineage>
</organism>
<dbReference type="PANTHER" id="PTHR23349">
    <property type="entry name" value="BASIC HELIX-LOOP-HELIX TRANSCRIPTION FACTOR, TWIST"/>
    <property type="match status" value="1"/>
</dbReference>
<reference evidence="3" key="1">
    <citation type="submission" date="2019-07" db="EMBL/GenBank/DDBJ databases">
        <title>Annotation for the trematode Paragonimus miyazaki's.</title>
        <authorList>
            <person name="Choi Y.-J."/>
        </authorList>
    </citation>
    <scope>NUCLEOTIDE SEQUENCE</scope>
    <source>
        <strain evidence="3">Japan</strain>
    </source>
</reference>
<dbReference type="OrthoDB" id="6233288at2759"/>
<feature type="compositionally biased region" description="Polar residues" evidence="1">
    <location>
        <begin position="190"/>
        <end position="203"/>
    </location>
</feature>
<protein>
    <recommendedName>
        <fullName evidence="2">BHLH domain-containing protein</fullName>
    </recommendedName>
</protein>
<dbReference type="GO" id="GO:0032502">
    <property type="term" value="P:developmental process"/>
    <property type="evidence" value="ECO:0007669"/>
    <property type="project" value="TreeGrafter"/>
</dbReference>
<dbReference type="InterPro" id="IPR036638">
    <property type="entry name" value="HLH_DNA-bd_sf"/>
</dbReference>
<evidence type="ECO:0000256" key="1">
    <source>
        <dbReference type="SAM" id="MobiDB-lite"/>
    </source>
</evidence>
<sequence length="309" mass="35471">MEPHSHWSQRYVGMEVLVSELVNPVDHPLVFEETQRRPWLSTHGYTHHHEDPHPCSDQYSTILNQEEELHYTSTDVKEMEPSSIWNYRETVNDQGAQIPATYVSKSSFYNSSTKIEEGCSRSSDIKRDSGCYLTNETMSSPPDLTSSCLFNPQCNQQSSQVLQLSTANYDAQKTRPWDFHMDTNLFAQCNRSADTTRPTTSARSEQHHLRKQHQREQDKSRTRSLNIAFCRLRSCLPEIPKDTKLTKIRTLRYAISYIRQLMDAVDDNRGSSIDQTSPKTSCVPSTTDGLSSIEDFLLKDSGFDSLFEK</sequence>
<dbReference type="Pfam" id="PF00010">
    <property type="entry name" value="HLH"/>
    <property type="match status" value="1"/>
</dbReference>
<dbReference type="EMBL" id="JTDE01000672">
    <property type="protein sequence ID" value="KAF7260617.1"/>
    <property type="molecule type" value="Genomic_DNA"/>
</dbReference>
<dbReference type="GO" id="GO:0000977">
    <property type="term" value="F:RNA polymerase II transcription regulatory region sequence-specific DNA binding"/>
    <property type="evidence" value="ECO:0007669"/>
    <property type="project" value="TreeGrafter"/>
</dbReference>
<comment type="caution">
    <text evidence="3">The sequence shown here is derived from an EMBL/GenBank/DDBJ whole genome shotgun (WGS) entry which is preliminary data.</text>
</comment>
<dbReference type="SUPFAM" id="SSF47459">
    <property type="entry name" value="HLH, helix-loop-helix DNA-binding domain"/>
    <property type="match status" value="1"/>
</dbReference>
<dbReference type="PANTHER" id="PTHR23349:SF111">
    <property type="entry name" value="BHLH DOMAIN-CONTAINING PROTEIN"/>
    <property type="match status" value="1"/>
</dbReference>
<dbReference type="Gene3D" id="4.10.280.10">
    <property type="entry name" value="Helix-loop-helix DNA-binding domain"/>
    <property type="match status" value="1"/>
</dbReference>
<gene>
    <name evidence="3" type="ORF">EG68_02179</name>
</gene>
<dbReference type="Proteomes" id="UP000822476">
    <property type="component" value="Unassembled WGS sequence"/>
</dbReference>
<dbReference type="SMART" id="SM00353">
    <property type="entry name" value="HLH"/>
    <property type="match status" value="1"/>
</dbReference>
<name>A0A8S9ZB13_9TREM</name>
<feature type="region of interest" description="Disordered" evidence="1">
    <location>
        <begin position="190"/>
        <end position="220"/>
    </location>
</feature>
<dbReference type="InterPro" id="IPR011598">
    <property type="entry name" value="bHLH_dom"/>
</dbReference>
<accession>A0A8S9ZB13</accession>
<evidence type="ECO:0000313" key="4">
    <source>
        <dbReference type="Proteomes" id="UP000822476"/>
    </source>
</evidence>
<dbReference type="PROSITE" id="PS50888">
    <property type="entry name" value="BHLH"/>
    <property type="match status" value="1"/>
</dbReference>
<dbReference type="GO" id="GO:0000981">
    <property type="term" value="F:DNA-binding transcription factor activity, RNA polymerase II-specific"/>
    <property type="evidence" value="ECO:0007669"/>
    <property type="project" value="TreeGrafter"/>
</dbReference>
<keyword evidence="4" id="KW-1185">Reference proteome</keyword>
<evidence type="ECO:0000259" key="2">
    <source>
        <dbReference type="PROSITE" id="PS50888"/>
    </source>
</evidence>